<keyword evidence="2" id="KW-1185">Reference proteome</keyword>
<accession>A0AAV4QM24</accession>
<comment type="caution">
    <text evidence="1">The sequence shown here is derived from an EMBL/GenBank/DDBJ whole genome shotgun (WGS) entry which is preliminary data.</text>
</comment>
<gene>
    <name evidence="1" type="ORF">CEXT_593041</name>
</gene>
<name>A0AAV4QM24_CAEEX</name>
<reference evidence="1 2" key="1">
    <citation type="submission" date="2021-06" db="EMBL/GenBank/DDBJ databases">
        <title>Caerostris extrusa draft genome.</title>
        <authorList>
            <person name="Kono N."/>
            <person name="Arakawa K."/>
        </authorList>
    </citation>
    <scope>NUCLEOTIDE SEQUENCE [LARGE SCALE GENOMIC DNA]</scope>
</reference>
<proteinExistence type="predicted"/>
<dbReference type="Proteomes" id="UP001054945">
    <property type="component" value="Unassembled WGS sequence"/>
</dbReference>
<dbReference type="EMBL" id="BPLR01006363">
    <property type="protein sequence ID" value="GIY09324.1"/>
    <property type="molecule type" value="Genomic_DNA"/>
</dbReference>
<protein>
    <submittedName>
        <fullName evidence="1">Uncharacterized protein</fullName>
    </submittedName>
</protein>
<sequence>MRSDSSQEPSKLDDSIMQNYRKCQQRLKHAQTIEMNTRLLQSGSSLTYVKILPPCTDQCCDVIFLALRLRFHASPFSSSDVSKTSKKNNIKMEFYWTMNN</sequence>
<evidence type="ECO:0000313" key="1">
    <source>
        <dbReference type="EMBL" id="GIY09324.1"/>
    </source>
</evidence>
<organism evidence="1 2">
    <name type="scientific">Caerostris extrusa</name>
    <name type="common">Bark spider</name>
    <name type="synonym">Caerostris bankana</name>
    <dbReference type="NCBI Taxonomy" id="172846"/>
    <lineage>
        <taxon>Eukaryota</taxon>
        <taxon>Metazoa</taxon>
        <taxon>Ecdysozoa</taxon>
        <taxon>Arthropoda</taxon>
        <taxon>Chelicerata</taxon>
        <taxon>Arachnida</taxon>
        <taxon>Araneae</taxon>
        <taxon>Araneomorphae</taxon>
        <taxon>Entelegynae</taxon>
        <taxon>Araneoidea</taxon>
        <taxon>Araneidae</taxon>
        <taxon>Caerostris</taxon>
    </lineage>
</organism>
<evidence type="ECO:0000313" key="2">
    <source>
        <dbReference type="Proteomes" id="UP001054945"/>
    </source>
</evidence>
<dbReference type="AlphaFoldDB" id="A0AAV4QM24"/>